<proteinExistence type="predicted"/>
<organism evidence="1 2">
    <name type="scientific">Candidatus Amulumruptor caecigallinarius</name>
    <dbReference type="NCBI Taxonomy" id="2109911"/>
    <lineage>
        <taxon>Bacteria</taxon>
        <taxon>Pseudomonadati</taxon>
        <taxon>Bacteroidota</taxon>
        <taxon>Bacteroidia</taxon>
        <taxon>Bacteroidales</taxon>
        <taxon>Muribaculaceae</taxon>
        <taxon>Candidatus Amulumruptor</taxon>
    </lineage>
</organism>
<reference evidence="1" key="2">
    <citation type="submission" date="2021-09" db="EMBL/GenBank/DDBJ databases">
        <authorList>
            <person name="Gilroy R."/>
        </authorList>
    </citation>
    <scope>NUCLEOTIDE SEQUENCE</scope>
    <source>
        <strain evidence="1">4100</strain>
    </source>
</reference>
<comment type="caution">
    <text evidence="1">The sequence shown here is derived from an EMBL/GenBank/DDBJ whole genome shotgun (WGS) entry which is preliminary data.</text>
</comment>
<reference evidence="1" key="1">
    <citation type="journal article" date="2021" name="PeerJ">
        <title>Extensive microbial diversity within the chicken gut microbiome revealed by metagenomics and culture.</title>
        <authorList>
            <person name="Gilroy R."/>
            <person name="Ravi A."/>
            <person name="Getino M."/>
            <person name="Pursley I."/>
            <person name="Horton D.L."/>
            <person name="Alikhan N.F."/>
            <person name="Baker D."/>
            <person name="Gharbi K."/>
            <person name="Hall N."/>
            <person name="Watson M."/>
            <person name="Adriaenssens E.M."/>
            <person name="Foster-Nyarko E."/>
            <person name="Jarju S."/>
            <person name="Secka A."/>
            <person name="Antonio M."/>
            <person name="Oren A."/>
            <person name="Chaudhuri R.R."/>
            <person name="La Ragione R."/>
            <person name="Hildebrand F."/>
            <person name="Pallen M.J."/>
        </authorList>
    </citation>
    <scope>NUCLEOTIDE SEQUENCE</scope>
    <source>
        <strain evidence="1">4100</strain>
    </source>
</reference>
<protein>
    <submittedName>
        <fullName evidence="1">Uncharacterized protein</fullName>
    </submittedName>
</protein>
<dbReference type="EMBL" id="DYXT01000011">
    <property type="protein sequence ID" value="HJE38412.1"/>
    <property type="molecule type" value="Genomic_DNA"/>
</dbReference>
<dbReference type="AlphaFoldDB" id="A0A921JHK6"/>
<accession>A0A921JHK6</accession>
<evidence type="ECO:0000313" key="2">
    <source>
        <dbReference type="Proteomes" id="UP000711407"/>
    </source>
</evidence>
<name>A0A921JHK6_9BACT</name>
<gene>
    <name evidence="1" type="ORF">K8V47_01420</name>
</gene>
<dbReference type="Proteomes" id="UP000711407">
    <property type="component" value="Unassembled WGS sequence"/>
</dbReference>
<evidence type="ECO:0000313" key="1">
    <source>
        <dbReference type="EMBL" id="HJE38412.1"/>
    </source>
</evidence>
<sequence length="98" mass="10261">MSNPKSTLKHGDCRHRGDYCDCDGAWFAADSWLAVAAILQACAASPCRAWNGGAHTCNGACAPPYCPPAPLGLPSCHHTISHCAALLLFLRSYGAFAA</sequence>